<dbReference type="OrthoDB" id="3267800at2759"/>
<keyword evidence="4" id="KW-1185">Reference proteome</keyword>
<evidence type="ECO:0008006" key="5">
    <source>
        <dbReference type="Google" id="ProtNLM"/>
    </source>
</evidence>
<feature type="coiled-coil region" evidence="1">
    <location>
        <begin position="263"/>
        <end position="300"/>
    </location>
</feature>
<keyword evidence="1" id="KW-0175">Coiled coil</keyword>
<dbReference type="AlphaFoldDB" id="A0A0C3FXT3"/>
<dbReference type="EMBL" id="KN832988">
    <property type="protein sequence ID" value="KIM84364.1"/>
    <property type="molecule type" value="Genomic_DNA"/>
</dbReference>
<evidence type="ECO:0000256" key="1">
    <source>
        <dbReference type="SAM" id="Coils"/>
    </source>
</evidence>
<gene>
    <name evidence="3" type="ORF">PILCRDRAFT_6606</name>
</gene>
<proteinExistence type="predicted"/>
<organism evidence="3 4">
    <name type="scientific">Piloderma croceum (strain F 1598)</name>
    <dbReference type="NCBI Taxonomy" id="765440"/>
    <lineage>
        <taxon>Eukaryota</taxon>
        <taxon>Fungi</taxon>
        <taxon>Dikarya</taxon>
        <taxon>Basidiomycota</taxon>
        <taxon>Agaricomycotina</taxon>
        <taxon>Agaricomycetes</taxon>
        <taxon>Agaricomycetidae</taxon>
        <taxon>Atheliales</taxon>
        <taxon>Atheliaceae</taxon>
        <taxon>Piloderma</taxon>
    </lineage>
</organism>
<feature type="compositionally biased region" description="Basic and acidic residues" evidence="2">
    <location>
        <begin position="192"/>
        <end position="214"/>
    </location>
</feature>
<feature type="compositionally biased region" description="Low complexity" evidence="2">
    <location>
        <begin position="215"/>
        <end position="228"/>
    </location>
</feature>
<evidence type="ECO:0000313" key="3">
    <source>
        <dbReference type="EMBL" id="KIM84364.1"/>
    </source>
</evidence>
<evidence type="ECO:0000256" key="2">
    <source>
        <dbReference type="SAM" id="MobiDB-lite"/>
    </source>
</evidence>
<evidence type="ECO:0000313" key="4">
    <source>
        <dbReference type="Proteomes" id="UP000054166"/>
    </source>
</evidence>
<feature type="region of interest" description="Disordered" evidence="2">
    <location>
        <begin position="1"/>
        <end position="250"/>
    </location>
</feature>
<accession>A0A0C3FXT3</accession>
<feature type="compositionally biased region" description="Basic and acidic residues" evidence="2">
    <location>
        <begin position="166"/>
        <end position="177"/>
    </location>
</feature>
<dbReference type="HOGENOM" id="CLU_055168_0_0_1"/>
<reference evidence="3 4" key="1">
    <citation type="submission" date="2014-04" db="EMBL/GenBank/DDBJ databases">
        <authorList>
            <consortium name="DOE Joint Genome Institute"/>
            <person name="Kuo A."/>
            <person name="Tarkka M."/>
            <person name="Buscot F."/>
            <person name="Kohler A."/>
            <person name="Nagy L.G."/>
            <person name="Floudas D."/>
            <person name="Copeland A."/>
            <person name="Barry K.W."/>
            <person name="Cichocki N."/>
            <person name="Veneault-Fourrey C."/>
            <person name="LaButti K."/>
            <person name="Lindquist E.A."/>
            <person name="Lipzen A."/>
            <person name="Lundell T."/>
            <person name="Morin E."/>
            <person name="Murat C."/>
            <person name="Sun H."/>
            <person name="Tunlid A."/>
            <person name="Henrissat B."/>
            <person name="Grigoriev I.V."/>
            <person name="Hibbett D.S."/>
            <person name="Martin F."/>
            <person name="Nordberg H.P."/>
            <person name="Cantor M.N."/>
            <person name="Hua S.X."/>
        </authorList>
    </citation>
    <scope>NUCLEOTIDE SEQUENCE [LARGE SCALE GENOMIC DNA]</scope>
    <source>
        <strain evidence="3 4">F 1598</strain>
    </source>
</reference>
<dbReference type="Proteomes" id="UP000054166">
    <property type="component" value="Unassembled WGS sequence"/>
</dbReference>
<name>A0A0C3FXT3_PILCF</name>
<feature type="compositionally biased region" description="Basic and acidic residues" evidence="2">
    <location>
        <begin position="308"/>
        <end position="319"/>
    </location>
</feature>
<protein>
    <recommendedName>
        <fullName evidence="5">DNA binding protein Ncp1</fullName>
    </recommendedName>
</protein>
<dbReference type="InParanoid" id="A0A0C3FXT3"/>
<reference evidence="4" key="2">
    <citation type="submission" date="2015-01" db="EMBL/GenBank/DDBJ databases">
        <title>Evolutionary Origins and Diversification of the Mycorrhizal Mutualists.</title>
        <authorList>
            <consortium name="DOE Joint Genome Institute"/>
            <consortium name="Mycorrhizal Genomics Consortium"/>
            <person name="Kohler A."/>
            <person name="Kuo A."/>
            <person name="Nagy L.G."/>
            <person name="Floudas D."/>
            <person name="Copeland A."/>
            <person name="Barry K.W."/>
            <person name="Cichocki N."/>
            <person name="Veneault-Fourrey C."/>
            <person name="LaButti K."/>
            <person name="Lindquist E.A."/>
            <person name="Lipzen A."/>
            <person name="Lundell T."/>
            <person name="Morin E."/>
            <person name="Murat C."/>
            <person name="Riley R."/>
            <person name="Ohm R."/>
            <person name="Sun H."/>
            <person name="Tunlid A."/>
            <person name="Henrissat B."/>
            <person name="Grigoriev I.V."/>
            <person name="Hibbett D.S."/>
            <person name="Martin F."/>
        </authorList>
    </citation>
    <scope>NUCLEOTIDE SEQUENCE [LARGE SCALE GENOMIC DNA]</scope>
    <source>
        <strain evidence="4">F 1598</strain>
    </source>
</reference>
<sequence>MATDVPGTPHSTKSIYFDAPLAHFSDDPDDNMTTPADPPKANVAQNPSVANTSIIRDHSGGKTAIAGASRNGNIADAPEYAPPGPDDKLSRSYLPVDSKPLGRSPKRTADAAAESTLPEHATSTMSQSEVVRSPTSASIGSGGGHRRGEGSTFANGAAVTGPNSHPEVDESVHDRAAAAETVLPAKSKSKLSKAERKDSKRLSKIIKSESKAEKQALAAATKELAELQSQQSQAIKREAKAHTAHTKALALHHKTESKYLLLKAEYEKNQLDMENMEKALENERANARDISDRIAEKAKEVEKLRVTRNTDEREREAKLVELNQRKPSGRFLMRKS</sequence>
<feature type="region of interest" description="Disordered" evidence="2">
    <location>
        <begin position="308"/>
        <end position="336"/>
    </location>
</feature>
<feature type="compositionally biased region" description="Polar residues" evidence="2">
    <location>
        <begin position="121"/>
        <end position="135"/>
    </location>
</feature>
<feature type="compositionally biased region" description="Polar residues" evidence="2">
    <location>
        <begin position="43"/>
        <end position="54"/>
    </location>
</feature>